<dbReference type="Gene3D" id="3.30.457.10">
    <property type="entry name" value="Copper amine oxidase-like, N-terminal domain"/>
    <property type="match status" value="1"/>
</dbReference>
<evidence type="ECO:0000256" key="4">
    <source>
        <dbReference type="ARBA" id="ARBA00022807"/>
    </source>
</evidence>
<evidence type="ECO:0000259" key="7">
    <source>
        <dbReference type="PROSITE" id="PS51935"/>
    </source>
</evidence>
<protein>
    <recommendedName>
        <fullName evidence="10">Copper amine oxidase</fullName>
    </recommendedName>
</protein>
<evidence type="ECO:0000256" key="5">
    <source>
        <dbReference type="SAM" id="SignalP"/>
    </source>
</evidence>
<dbReference type="Pfam" id="PF00877">
    <property type="entry name" value="NLPC_P60"/>
    <property type="match status" value="1"/>
</dbReference>
<dbReference type="InterPro" id="IPR051202">
    <property type="entry name" value="Peptidase_C40"/>
</dbReference>
<dbReference type="GO" id="GO:0006508">
    <property type="term" value="P:proteolysis"/>
    <property type="evidence" value="ECO:0007669"/>
    <property type="project" value="UniProtKB-KW"/>
</dbReference>
<dbReference type="Gene3D" id="3.90.1720.10">
    <property type="entry name" value="endopeptidase domain like (from Nostoc punctiforme)"/>
    <property type="match status" value="1"/>
</dbReference>
<dbReference type="RefSeq" id="WP_212981216.1">
    <property type="nucleotide sequence ID" value="NZ_AP025343.1"/>
</dbReference>
<keyword evidence="9" id="KW-1185">Reference proteome</keyword>
<dbReference type="Gene3D" id="2.30.30.40">
    <property type="entry name" value="SH3 Domains"/>
    <property type="match status" value="1"/>
</dbReference>
<dbReference type="InterPro" id="IPR000064">
    <property type="entry name" value="NLP_P60_dom"/>
</dbReference>
<feature type="chain" id="PRO_5038450908" description="Copper amine oxidase" evidence="5">
    <location>
        <begin position="25"/>
        <end position="350"/>
    </location>
</feature>
<dbReference type="AlphaFoldDB" id="A0A919YKU7"/>
<reference evidence="8 9" key="1">
    <citation type="submission" date="2021-03" db="EMBL/GenBank/DDBJ databases">
        <title>Antimicrobial resistance genes in bacteria isolated from Japanese honey, and their potential for conferring macrolide and lincosamide resistance in the American foulbrood pathogen Paenibacillus larvae.</title>
        <authorList>
            <person name="Okamoto M."/>
            <person name="Kumagai M."/>
            <person name="Kanamori H."/>
            <person name="Takamatsu D."/>
        </authorList>
    </citation>
    <scope>NUCLEOTIDE SEQUENCE [LARGE SCALE GENOMIC DNA]</scope>
    <source>
        <strain evidence="8 9">J34TS1</strain>
    </source>
</reference>
<name>A0A919YKU7_9BACL</name>
<dbReference type="InterPro" id="IPR003646">
    <property type="entry name" value="SH3-like_bac-type"/>
</dbReference>
<feature type="signal peptide" evidence="5">
    <location>
        <begin position="1"/>
        <end position="24"/>
    </location>
</feature>
<proteinExistence type="inferred from homology"/>
<keyword evidence="5" id="KW-0732">Signal</keyword>
<evidence type="ECO:0000256" key="2">
    <source>
        <dbReference type="ARBA" id="ARBA00022670"/>
    </source>
</evidence>
<evidence type="ECO:0000256" key="1">
    <source>
        <dbReference type="ARBA" id="ARBA00007074"/>
    </source>
</evidence>
<dbReference type="SUPFAM" id="SSF54001">
    <property type="entry name" value="Cysteine proteinases"/>
    <property type="match status" value="1"/>
</dbReference>
<dbReference type="PANTHER" id="PTHR47053:SF1">
    <property type="entry name" value="MUREIN DD-ENDOPEPTIDASE MEPH-RELATED"/>
    <property type="match status" value="1"/>
</dbReference>
<dbReference type="InterPro" id="IPR038765">
    <property type="entry name" value="Papain-like_cys_pep_sf"/>
</dbReference>
<dbReference type="EMBL" id="BORT01000045">
    <property type="protein sequence ID" value="GIO51183.1"/>
    <property type="molecule type" value="Genomic_DNA"/>
</dbReference>
<dbReference type="Pfam" id="PF08239">
    <property type="entry name" value="SH3_3"/>
    <property type="match status" value="1"/>
</dbReference>
<sequence length="350" mass="38575">MTKSKAALLMVLMGSLLYSVPTHAETAGQTQGAQGTANPVSIFLDDRQLLPEIQPLNVNGTLLVPMRGIFENQGAKLTWNHASKIVTATKGNTTLIYRIGEHTASINGQAMPVDVPGQIADGYTMVPLRFISESLGSTVKWEENTKTVRIASAVNYETSIRQDVNLRSTPDSAAGASLAMLQAGTKIHVIREVNALWLEVQTENRQTGYVSAKPKYTDYTSPSLTEKQGDALIAYGQKYLGTPYLFGASSDQTSTFDCSSFVKRVFQDTLSVDLPRVSYDQAKVGKEVSINDLRKGDLLFFTARKLDIGHVAIYAGNNQILHTYSKEQGVHFEPFEGQWRKRFVTARRVF</sequence>
<dbReference type="PANTHER" id="PTHR47053">
    <property type="entry name" value="MUREIN DD-ENDOPEPTIDASE MEPH-RELATED"/>
    <property type="match status" value="1"/>
</dbReference>
<comment type="similarity">
    <text evidence="1">Belongs to the peptidase C40 family.</text>
</comment>
<evidence type="ECO:0000313" key="8">
    <source>
        <dbReference type="EMBL" id="GIO51183.1"/>
    </source>
</evidence>
<organism evidence="8 9">
    <name type="scientific">Paenibacillus azoreducens</name>
    <dbReference type="NCBI Taxonomy" id="116718"/>
    <lineage>
        <taxon>Bacteria</taxon>
        <taxon>Bacillati</taxon>
        <taxon>Bacillota</taxon>
        <taxon>Bacilli</taxon>
        <taxon>Bacillales</taxon>
        <taxon>Paenibacillaceae</taxon>
        <taxon>Paenibacillus</taxon>
    </lineage>
</organism>
<dbReference type="PROSITE" id="PS51935">
    <property type="entry name" value="NLPC_P60"/>
    <property type="match status" value="1"/>
</dbReference>
<dbReference type="InterPro" id="IPR036582">
    <property type="entry name" value="Mao_N_sf"/>
</dbReference>
<evidence type="ECO:0000256" key="3">
    <source>
        <dbReference type="ARBA" id="ARBA00022801"/>
    </source>
</evidence>
<gene>
    <name evidence="8" type="ORF">J34TS1_59480</name>
</gene>
<evidence type="ECO:0000259" key="6">
    <source>
        <dbReference type="PROSITE" id="PS51781"/>
    </source>
</evidence>
<accession>A0A919YKU7</accession>
<feature type="domain" description="NlpC/P60" evidence="7">
    <location>
        <begin position="226"/>
        <end position="350"/>
    </location>
</feature>
<keyword evidence="3" id="KW-0378">Hydrolase</keyword>
<feature type="domain" description="SH3b" evidence="6">
    <location>
        <begin position="153"/>
        <end position="219"/>
    </location>
</feature>
<evidence type="ECO:0000313" key="9">
    <source>
        <dbReference type="Proteomes" id="UP000682811"/>
    </source>
</evidence>
<keyword evidence="4" id="KW-0788">Thiol protease</keyword>
<dbReference type="Proteomes" id="UP000682811">
    <property type="component" value="Unassembled WGS sequence"/>
</dbReference>
<dbReference type="SUPFAM" id="SSF55383">
    <property type="entry name" value="Copper amine oxidase, domain N"/>
    <property type="match status" value="1"/>
</dbReference>
<dbReference type="InterPro" id="IPR012854">
    <property type="entry name" value="Cu_amine_oxidase-like_N"/>
</dbReference>
<dbReference type="Pfam" id="PF07833">
    <property type="entry name" value="Cu_amine_oxidN1"/>
    <property type="match status" value="1"/>
</dbReference>
<evidence type="ECO:0008006" key="10">
    <source>
        <dbReference type="Google" id="ProtNLM"/>
    </source>
</evidence>
<dbReference type="PROSITE" id="PS51781">
    <property type="entry name" value="SH3B"/>
    <property type="match status" value="1"/>
</dbReference>
<comment type="caution">
    <text evidence="8">The sequence shown here is derived from an EMBL/GenBank/DDBJ whole genome shotgun (WGS) entry which is preliminary data.</text>
</comment>
<dbReference type="GO" id="GO:0008234">
    <property type="term" value="F:cysteine-type peptidase activity"/>
    <property type="evidence" value="ECO:0007669"/>
    <property type="project" value="UniProtKB-KW"/>
</dbReference>
<keyword evidence="2" id="KW-0645">Protease</keyword>